<evidence type="ECO:0000256" key="4">
    <source>
        <dbReference type="PROSITE-ProRule" id="PRU00175"/>
    </source>
</evidence>
<dbReference type="InterPro" id="IPR047153">
    <property type="entry name" value="TRIM45/56/19-like"/>
</dbReference>
<dbReference type="GO" id="GO:0061630">
    <property type="term" value="F:ubiquitin protein ligase activity"/>
    <property type="evidence" value="ECO:0007669"/>
    <property type="project" value="TreeGrafter"/>
</dbReference>
<name>A0AAW0F9H4_9APHY</name>
<evidence type="ECO:0000259" key="6">
    <source>
        <dbReference type="PROSITE" id="PS50089"/>
    </source>
</evidence>
<dbReference type="PANTHER" id="PTHR25462:SF296">
    <property type="entry name" value="MEIOTIC P26, ISOFORM F"/>
    <property type="match status" value="1"/>
</dbReference>
<dbReference type="SUPFAM" id="SSF57850">
    <property type="entry name" value="RING/U-box"/>
    <property type="match status" value="1"/>
</dbReference>
<feature type="region of interest" description="Disordered" evidence="5">
    <location>
        <begin position="1"/>
        <end position="39"/>
    </location>
</feature>
<dbReference type="GO" id="GO:0008270">
    <property type="term" value="F:zinc ion binding"/>
    <property type="evidence" value="ECO:0007669"/>
    <property type="project" value="UniProtKB-KW"/>
</dbReference>
<feature type="domain" description="RING-type" evidence="6">
    <location>
        <begin position="166"/>
        <end position="214"/>
    </location>
</feature>
<dbReference type="PROSITE" id="PS50089">
    <property type="entry name" value="ZF_RING_2"/>
    <property type="match status" value="1"/>
</dbReference>
<dbReference type="Proteomes" id="UP001385951">
    <property type="component" value="Unassembled WGS sequence"/>
</dbReference>
<accession>A0AAW0F9H4</accession>
<dbReference type="SMART" id="SM00184">
    <property type="entry name" value="RING"/>
    <property type="match status" value="1"/>
</dbReference>
<sequence length="333" mass="37240">MVVSTRSRSGGDGKTKVPSSHIDRPTHRQFHPGSPQAINRSTGTRLAIAASHKNGTTVGIRARMKARAGKKQASGSNVHIEDELHGEAPSGAQRLGEQNQDPPANIAAPPEDSVIPAQLAELEYKHPRYSPFAALPDSVRLRLELSLEKKKRIISLQGQIESYLCCSICFEIFIHPQTISCGHTFCAKCIVSWYFTKMDCATSSWPSGVECPECCQSMTALGVEQTPEKLPFPFISNQIVEMFLYDAVKTVYELMVDMSIDDTLENIPEGFLRRALKWGKGGKGQEEWLNNTRYWKGEISHIVDNWETFTSDELKDLKRRYCQSGRDGQVNEH</sequence>
<dbReference type="PROSITE" id="PS00518">
    <property type="entry name" value="ZF_RING_1"/>
    <property type="match status" value="1"/>
</dbReference>
<evidence type="ECO:0000256" key="2">
    <source>
        <dbReference type="ARBA" id="ARBA00022771"/>
    </source>
</evidence>
<evidence type="ECO:0000313" key="8">
    <source>
        <dbReference type="Proteomes" id="UP001385951"/>
    </source>
</evidence>
<keyword evidence="1" id="KW-0479">Metal-binding</keyword>
<keyword evidence="2 4" id="KW-0863">Zinc-finger</keyword>
<gene>
    <name evidence="7" type="ORF">QCA50_019429</name>
</gene>
<dbReference type="InterPro" id="IPR027370">
    <property type="entry name" value="Znf-RING_euk"/>
</dbReference>
<evidence type="ECO:0000256" key="3">
    <source>
        <dbReference type="ARBA" id="ARBA00022833"/>
    </source>
</evidence>
<evidence type="ECO:0000256" key="1">
    <source>
        <dbReference type="ARBA" id="ARBA00022723"/>
    </source>
</evidence>
<dbReference type="Gene3D" id="3.30.40.10">
    <property type="entry name" value="Zinc/RING finger domain, C3HC4 (zinc finger)"/>
    <property type="match status" value="1"/>
</dbReference>
<keyword evidence="8" id="KW-1185">Reference proteome</keyword>
<evidence type="ECO:0000313" key="7">
    <source>
        <dbReference type="EMBL" id="KAK7677618.1"/>
    </source>
</evidence>
<reference evidence="7 8" key="1">
    <citation type="submission" date="2022-09" db="EMBL/GenBank/DDBJ databases">
        <authorList>
            <person name="Palmer J.M."/>
        </authorList>
    </citation>
    <scope>NUCLEOTIDE SEQUENCE [LARGE SCALE GENOMIC DNA]</scope>
    <source>
        <strain evidence="7 8">DSM 7382</strain>
    </source>
</reference>
<feature type="compositionally biased region" description="Basic and acidic residues" evidence="5">
    <location>
        <begin position="9"/>
        <end position="26"/>
    </location>
</feature>
<keyword evidence="3" id="KW-0862">Zinc</keyword>
<dbReference type="InterPro" id="IPR013083">
    <property type="entry name" value="Znf_RING/FYVE/PHD"/>
</dbReference>
<comment type="caution">
    <text evidence="7">The sequence shown here is derived from an EMBL/GenBank/DDBJ whole genome shotgun (WGS) entry which is preliminary data.</text>
</comment>
<dbReference type="InterPro" id="IPR017907">
    <property type="entry name" value="Znf_RING_CS"/>
</dbReference>
<dbReference type="Pfam" id="PF13445">
    <property type="entry name" value="zf-RING_UBOX"/>
    <property type="match status" value="1"/>
</dbReference>
<dbReference type="InterPro" id="IPR001841">
    <property type="entry name" value="Znf_RING"/>
</dbReference>
<protein>
    <recommendedName>
        <fullName evidence="6">RING-type domain-containing protein</fullName>
    </recommendedName>
</protein>
<evidence type="ECO:0000256" key="5">
    <source>
        <dbReference type="SAM" id="MobiDB-lite"/>
    </source>
</evidence>
<dbReference type="AlphaFoldDB" id="A0AAW0F9H4"/>
<dbReference type="EMBL" id="JASBNA010000085">
    <property type="protein sequence ID" value="KAK7677618.1"/>
    <property type="molecule type" value="Genomic_DNA"/>
</dbReference>
<organism evidence="7 8">
    <name type="scientific">Cerrena zonata</name>
    <dbReference type="NCBI Taxonomy" id="2478898"/>
    <lineage>
        <taxon>Eukaryota</taxon>
        <taxon>Fungi</taxon>
        <taxon>Dikarya</taxon>
        <taxon>Basidiomycota</taxon>
        <taxon>Agaricomycotina</taxon>
        <taxon>Agaricomycetes</taxon>
        <taxon>Polyporales</taxon>
        <taxon>Cerrenaceae</taxon>
        <taxon>Cerrena</taxon>
    </lineage>
</organism>
<dbReference type="PANTHER" id="PTHR25462">
    <property type="entry name" value="BONUS, ISOFORM C-RELATED"/>
    <property type="match status" value="1"/>
</dbReference>
<proteinExistence type="predicted"/>